<dbReference type="PRINTS" id="PR00171">
    <property type="entry name" value="SUGRTRNSPORT"/>
</dbReference>
<keyword evidence="7 9" id="KW-0472">Membrane</keyword>
<evidence type="ECO:0000256" key="6">
    <source>
        <dbReference type="ARBA" id="ARBA00022989"/>
    </source>
</evidence>
<name>A0AAE1HWU9_9NEOP</name>
<feature type="region of interest" description="Disordered" evidence="8">
    <location>
        <begin position="508"/>
        <end position="529"/>
    </location>
</feature>
<feature type="transmembrane region" description="Helical" evidence="9">
    <location>
        <begin position="332"/>
        <end position="351"/>
    </location>
</feature>
<keyword evidence="4" id="KW-0762">Sugar transport</keyword>
<keyword evidence="12" id="KW-1185">Reference proteome</keyword>
<comment type="caution">
    <text evidence="11">The sequence shown here is derived from an EMBL/GenBank/DDBJ whole genome shotgun (WGS) entry which is preliminary data.</text>
</comment>
<organism evidence="11 12">
    <name type="scientific">Frankliniella fusca</name>
    <dbReference type="NCBI Taxonomy" id="407009"/>
    <lineage>
        <taxon>Eukaryota</taxon>
        <taxon>Metazoa</taxon>
        <taxon>Ecdysozoa</taxon>
        <taxon>Arthropoda</taxon>
        <taxon>Hexapoda</taxon>
        <taxon>Insecta</taxon>
        <taxon>Pterygota</taxon>
        <taxon>Neoptera</taxon>
        <taxon>Paraneoptera</taxon>
        <taxon>Thysanoptera</taxon>
        <taxon>Terebrantia</taxon>
        <taxon>Thripoidea</taxon>
        <taxon>Thripidae</taxon>
        <taxon>Frankliniella</taxon>
    </lineage>
</organism>
<feature type="transmembrane region" description="Helical" evidence="9">
    <location>
        <begin position="363"/>
        <end position="385"/>
    </location>
</feature>
<feature type="transmembrane region" description="Helical" evidence="9">
    <location>
        <begin position="433"/>
        <end position="454"/>
    </location>
</feature>
<comment type="subcellular location">
    <subcellularLocation>
        <location evidence="1">Cell membrane</location>
        <topology evidence="1">Multi-pass membrane protein</topology>
    </subcellularLocation>
</comment>
<feature type="transmembrane region" description="Helical" evidence="9">
    <location>
        <begin position="50"/>
        <end position="69"/>
    </location>
</feature>
<dbReference type="Pfam" id="PF00083">
    <property type="entry name" value="Sugar_tr"/>
    <property type="match status" value="1"/>
</dbReference>
<evidence type="ECO:0000256" key="3">
    <source>
        <dbReference type="ARBA" id="ARBA00022475"/>
    </source>
</evidence>
<dbReference type="GO" id="GO:0005886">
    <property type="term" value="C:plasma membrane"/>
    <property type="evidence" value="ECO:0007669"/>
    <property type="project" value="UniProtKB-SubCell"/>
</dbReference>
<dbReference type="GO" id="GO:0022857">
    <property type="term" value="F:transmembrane transporter activity"/>
    <property type="evidence" value="ECO:0007669"/>
    <property type="project" value="InterPro"/>
</dbReference>
<dbReference type="PROSITE" id="PS00217">
    <property type="entry name" value="SUGAR_TRANSPORT_2"/>
    <property type="match status" value="1"/>
</dbReference>
<evidence type="ECO:0000313" key="12">
    <source>
        <dbReference type="Proteomes" id="UP001219518"/>
    </source>
</evidence>
<dbReference type="InterPro" id="IPR020846">
    <property type="entry name" value="MFS_dom"/>
</dbReference>
<reference evidence="11" key="1">
    <citation type="submission" date="2021-07" db="EMBL/GenBank/DDBJ databases">
        <authorList>
            <person name="Catto M.A."/>
            <person name="Jacobson A."/>
            <person name="Kennedy G."/>
            <person name="Labadie P."/>
            <person name="Hunt B.G."/>
            <person name="Srinivasan R."/>
        </authorList>
    </citation>
    <scope>NUCLEOTIDE SEQUENCE</scope>
    <source>
        <strain evidence="11">PL_HMW_Pooled</strain>
        <tissue evidence="11">Head</tissue>
    </source>
</reference>
<evidence type="ECO:0000256" key="1">
    <source>
        <dbReference type="ARBA" id="ARBA00004651"/>
    </source>
</evidence>
<feature type="compositionally biased region" description="Basic and acidic residues" evidence="8">
    <location>
        <begin position="519"/>
        <end position="529"/>
    </location>
</feature>
<sequence length="529" mass="55904">MVDQSTVGWAVWRGSRMACSRPAPYKQTIVPIPPEAVQQRSGRPGKARQYATAIILNIAALAAGTVMGWPSPAERLLTNATGSPLDPDGDGVGDPVSTQHFSWLASVNFLVGLVGTLLAWGGRVAGLVVAVPYALSWIFIATTDSLLPLYAARLLGGIASGATLVISPLFIAETAEDEHRGALGTFLAVGINSGIFVTSAVASFTSYRATPLVLLLLPAVYFLCLLKLPETPVYLVKRGRTAAARRSLAWYRGGLSAAVDAELEALQAAAKREESASASDSDSASLRDLFTHRGTRRALVQSLVLFANQQFCGVIAVLSYSEEIFHEAGSSLSPSAAAMVVAALMAVATYLSSFLMDRAGRRTLMAASNIIMAVCLVTLGGFFYAKSVVYDLSAVGWLPVLATSVYVVAFASGMGPVPLVLLSETYSTRARSLATAVGTGCQTLCAFASTKFFVDVKELFGMYGLLWLFAGFCAAGAAFVLLVVIETRGKTLDHILAEFHGDLRPAVAPVSQDDDDDEVFRRAEPTAAP</sequence>
<keyword evidence="5 9" id="KW-0812">Transmembrane</keyword>
<dbReference type="Proteomes" id="UP001219518">
    <property type="component" value="Unassembled WGS sequence"/>
</dbReference>
<evidence type="ECO:0000256" key="8">
    <source>
        <dbReference type="SAM" id="MobiDB-lite"/>
    </source>
</evidence>
<feature type="domain" description="Major facilitator superfamily (MFS) profile" evidence="10">
    <location>
        <begin position="52"/>
        <end position="488"/>
    </location>
</feature>
<dbReference type="InterPro" id="IPR003663">
    <property type="entry name" value="Sugar/inositol_transpt"/>
</dbReference>
<feature type="transmembrane region" description="Helical" evidence="9">
    <location>
        <begin position="460"/>
        <end position="485"/>
    </location>
</feature>
<dbReference type="EMBL" id="JAHWGI010001372">
    <property type="protein sequence ID" value="KAK3929009.1"/>
    <property type="molecule type" value="Genomic_DNA"/>
</dbReference>
<proteinExistence type="predicted"/>
<evidence type="ECO:0000256" key="7">
    <source>
        <dbReference type="ARBA" id="ARBA00023136"/>
    </source>
</evidence>
<keyword evidence="3" id="KW-1003">Cell membrane</keyword>
<feature type="transmembrane region" description="Helical" evidence="9">
    <location>
        <begin position="124"/>
        <end position="143"/>
    </location>
</feature>
<reference evidence="11" key="2">
    <citation type="journal article" date="2023" name="BMC Genomics">
        <title>Pest status, molecular evolution, and epigenetic factors derived from the genome assembly of Frankliniella fusca, a thysanopteran phytovirus vector.</title>
        <authorList>
            <person name="Catto M.A."/>
            <person name="Labadie P.E."/>
            <person name="Jacobson A.L."/>
            <person name="Kennedy G.G."/>
            <person name="Srinivasan R."/>
            <person name="Hunt B.G."/>
        </authorList>
    </citation>
    <scope>NUCLEOTIDE SEQUENCE</scope>
    <source>
        <strain evidence="11">PL_HMW_Pooled</strain>
    </source>
</reference>
<dbReference type="InterPro" id="IPR005829">
    <property type="entry name" value="Sugar_transporter_CS"/>
</dbReference>
<feature type="transmembrane region" description="Helical" evidence="9">
    <location>
        <begin position="298"/>
        <end position="320"/>
    </location>
</feature>
<evidence type="ECO:0000256" key="9">
    <source>
        <dbReference type="SAM" id="Phobius"/>
    </source>
</evidence>
<gene>
    <name evidence="11" type="ORF">KUF71_017292</name>
</gene>
<keyword evidence="2" id="KW-0813">Transport</keyword>
<evidence type="ECO:0000256" key="4">
    <source>
        <dbReference type="ARBA" id="ARBA00022597"/>
    </source>
</evidence>
<feature type="transmembrane region" description="Helical" evidence="9">
    <location>
        <begin position="149"/>
        <end position="171"/>
    </location>
</feature>
<feature type="transmembrane region" description="Helical" evidence="9">
    <location>
        <begin position="210"/>
        <end position="228"/>
    </location>
</feature>
<dbReference type="FunFam" id="1.20.1250.20:FF:000218">
    <property type="entry name" value="facilitated trehalose transporter Tret1"/>
    <property type="match status" value="1"/>
</dbReference>
<dbReference type="InterPro" id="IPR050549">
    <property type="entry name" value="MFS_Trehalose_Transporter"/>
</dbReference>
<dbReference type="AlphaFoldDB" id="A0AAE1HWU9"/>
<feature type="transmembrane region" description="Helical" evidence="9">
    <location>
        <begin position="183"/>
        <end position="204"/>
    </location>
</feature>
<dbReference type="PANTHER" id="PTHR48021:SF1">
    <property type="entry name" value="GH07001P-RELATED"/>
    <property type="match status" value="1"/>
</dbReference>
<evidence type="ECO:0000256" key="5">
    <source>
        <dbReference type="ARBA" id="ARBA00022692"/>
    </source>
</evidence>
<dbReference type="SUPFAM" id="SSF103473">
    <property type="entry name" value="MFS general substrate transporter"/>
    <property type="match status" value="1"/>
</dbReference>
<evidence type="ECO:0000256" key="2">
    <source>
        <dbReference type="ARBA" id="ARBA00022448"/>
    </source>
</evidence>
<feature type="transmembrane region" description="Helical" evidence="9">
    <location>
        <begin position="101"/>
        <end position="119"/>
    </location>
</feature>
<dbReference type="PANTHER" id="PTHR48021">
    <property type="match status" value="1"/>
</dbReference>
<evidence type="ECO:0000259" key="10">
    <source>
        <dbReference type="PROSITE" id="PS50850"/>
    </source>
</evidence>
<dbReference type="InterPro" id="IPR005828">
    <property type="entry name" value="MFS_sugar_transport-like"/>
</dbReference>
<accession>A0AAE1HWU9</accession>
<dbReference type="PROSITE" id="PS00216">
    <property type="entry name" value="SUGAR_TRANSPORT_1"/>
    <property type="match status" value="1"/>
</dbReference>
<dbReference type="PROSITE" id="PS50850">
    <property type="entry name" value="MFS"/>
    <property type="match status" value="1"/>
</dbReference>
<feature type="transmembrane region" description="Helical" evidence="9">
    <location>
        <begin position="397"/>
        <end position="421"/>
    </location>
</feature>
<keyword evidence="6 9" id="KW-1133">Transmembrane helix</keyword>
<protein>
    <submittedName>
        <fullName evidence="11">Facilitated trehalose transporter Tret1</fullName>
    </submittedName>
</protein>
<dbReference type="InterPro" id="IPR036259">
    <property type="entry name" value="MFS_trans_sf"/>
</dbReference>
<evidence type="ECO:0000313" key="11">
    <source>
        <dbReference type="EMBL" id="KAK3929009.1"/>
    </source>
</evidence>
<dbReference type="Gene3D" id="1.20.1250.20">
    <property type="entry name" value="MFS general substrate transporter like domains"/>
    <property type="match status" value="1"/>
</dbReference>